<evidence type="ECO:0000256" key="1">
    <source>
        <dbReference type="ARBA" id="ARBA00004141"/>
    </source>
</evidence>
<dbReference type="InterPro" id="IPR004776">
    <property type="entry name" value="Mem_transp_PIN-like"/>
</dbReference>
<organism evidence="8 9">
    <name type="scientific">Bifidobacterium tissieri</name>
    <dbReference type="NCBI Taxonomy" id="1630162"/>
    <lineage>
        <taxon>Bacteria</taxon>
        <taxon>Bacillati</taxon>
        <taxon>Actinomycetota</taxon>
        <taxon>Actinomycetes</taxon>
        <taxon>Bifidobacteriales</taxon>
        <taxon>Bifidobacteriaceae</taxon>
        <taxon>Bifidobacterium</taxon>
    </lineage>
</organism>
<dbReference type="Proteomes" id="UP000412028">
    <property type="component" value="Unassembled WGS sequence"/>
</dbReference>
<feature type="transmembrane region" description="Helical" evidence="7">
    <location>
        <begin position="37"/>
        <end position="56"/>
    </location>
</feature>
<keyword evidence="4 7" id="KW-0812">Transmembrane</keyword>
<dbReference type="AlphaFoldDB" id="A0A5M9ZRE9"/>
<dbReference type="OrthoDB" id="5405318at2"/>
<protein>
    <submittedName>
        <fullName evidence="8">AEC family transporter</fullName>
    </submittedName>
</protein>
<keyword evidence="2" id="KW-0813">Transport</keyword>
<feature type="transmembrane region" description="Helical" evidence="7">
    <location>
        <begin position="294"/>
        <end position="313"/>
    </location>
</feature>
<feature type="transmembrane region" description="Helical" evidence="7">
    <location>
        <begin position="168"/>
        <end position="194"/>
    </location>
</feature>
<comment type="subcellular location">
    <subcellularLocation>
        <location evidence="1">Membrane</location>
        <topology evidence="1">Multi-pass membrane protein</topology>
    </subcellularLocation>
</comment>
<dbReference type="EMBL" id="RZUI01000029">
    <property type="protein sequence ID" value="KAA8826060.1"/>
    <property type="molecule type" value="Genomic_DNA"/>
</dbReference>
<reference evidence="8 9" key="1">
    <citation type="journal article" date="2019" name="Syst. Appl. Microbiol.">
        <title>Characterization of Bifidobacterium species in feaces of the Egyptian fruit bat: Description of B. vespertilionis sp. nov. and B. rousetti sp. nov.</title>
        <authorList>
            <person name="Modesto M."/>
            <person name="Satti M."/>
            <person name="Watanabe K."/>
            <person name="Puglisi E."/>
            <person name="Morelli L."/>
            <person name="Huang C.-H."/>
            <person name="Liou J.-S."/>
            <person name="Miyashita M."/>
            <person name="Tamura T."/>
            <person name="Saito S."/>
            <person name="Mori K."/>
            <person name="Huang L."/>
            <person name="Sciavilla P."/>
            <person name="Sandri C."/>
            <person name="Spiezio C."/>
            <person name="Vitali F."/>
            <person name="Cavalieri D."/>
            <person name="Perpetuini G."/>
            <person name="Tofalo R."/>
            <person name="Bonetti A."/>
            <person name="Arita M."/>
            <person name="Mattarelli P."/>
        </authorList>
    </citation>
    <scope>NUCLEOTIDE SEQUENCE [LARGE SCALE GENOMIC DNA]</scope>
    <source>
        <strain evidence="8 9">RST7</strain>
    </source>
</reference>
<evidence type="ECO:0000256" key="7">
    <source>
        <dbReference type="SAM" id="Phobius"/>
    </source>
</evidence>
<accession>A0A5M9ZRE9</accession>
<dbReference type="PANTHER" id="PTHR36838">
    <property type="entry name" value="AUXIN EFFLUX CARRIER FAMILY PROTEIN"/>
    <property type="match status" value="1"/>
</dbReference>
<evidence type="ECO:0000256" key="5">
    <source>
        <dbReference type="ARBA" id="ARBA00022989"/>
    </source>
</evidence>
<comment type="caution">
    <text evidence="8">The sequence shown here is derived from an EMBL/GenBank/DDBJ whole genome shotgun (WGS) entry which is preliminary data.</text>
</comment>
<dbReference type="PANTHER" id="PTHR36838:SF3">
    <property type="entry name" value="TRANSPORTER AUXIN EFFLUX CARRIER EC FAMILY"/>
    <property type="match status" value="1"/>
</dbReference>
<dbReference type="GO" id="GO:0055085">
    <property type="term" value="P:transmembrane transport"/>
    <property type="evidence" value="ECO:0007669"/>
    <property type="project" value="InterPro"/>
</dbReference>
<evidence type="ECO:0000256" key="6">
    <source>
        <dbReference type="ARBA" id="ARBA00023136"/>
    </source>
</evidence>
<evidence type="ECO:0000313" key="9">
    <source>
        <dbReference type="Proteomes" id="UP000412028"/>
    </source>
</evidence>
<sequence>MLGLISAMQGFCVIGIIILIGYIAARFRIGGPTAQMVLNRFSYFVSTPCLMFAILSKEHLSDVFKPSIAVAIACAVITGAIFLALNAAVFRMGPADATIGVLDSMYMNANNIGLPIATYILGNPAAVTPIVLIQQVLFTPIALTSLDLSSRGKVSVKAIVTQPLHQPILIGVMIGIVTSAVSDAAGWFVVPSYIYDPINIVGNSAVPLILMAFGMSLRGSKPLGKDTNRAATITAALLKNAVMPMVAFLIAYFLMGFRGPELYSCVVLAALPTAQNVYNYAARYDIGTTFARDGILLSTLSSPIFIFVIAGLLGS</sequence>
<dbReference type="RefSeq" id="WP_150382233.1">
    <property type="nucleotide sequence ID" value="NZ_RZUI01000029.1"/>
</dbReference>
<keyword evidence="6 7" id="KW-0472">Membrane</keyword>
<evidence type="ECO:0000256" key="2">
    <source>
        <dbReference type="ARBA" id="ARBA00022448"/>
    </source>
</evidence>
<feature type="transmembrane region" description="Helical" evidence="7">
    <location>
        <begin position="68"/>
        <end position="89"/>
    </location>
</feature>
<evidence type="ECO:0000313" key="8">
    <source>
        <dbReference type="EMBL" id="KAA8826060.1"/>
    </source>
</evidence>
<evidence type="ECO:0000256" key="3">
    <source>
        <dbReference type="ARBA" id="ARBA00022475"/>
    </source>
</evidence>
<feature type="transmembrane region" description="Helical" evidence="7">
    <location>
        <begin position="200"/>
        <end position="218"/>
    </location>
</feature>
<name>A0A5M9ZRE9_9BIFI</name>
<feature type="transmembrane region" description="Helical" evidence="7">
    <location>
        <begin position="230"/>
        <end position="255"/>
    </location>
</feature>
<keyword evidence="3" id="KW-1003">Cell membrane</keyword>
<evidence type="ECO:0000256" key="4">
    <source>
        <dbReference type="ARBA" id="ARBA00022692"/>
    </source>
</evidence>
<dbReference type="GO" id="GO:0016020">
    <property type="term" value="C:membrane"/>
    <property type="evidence" value="ECO:0007669"/>
    <property type="project" value="UniProtKB-SubCell"/>
</dbReference>
<keyword evidence="5 7" id="KW-1133">Transmembrane helix</keyword>
<feature type="transmembrane region" description="Helical" evidence="7">
    <location>
        <begin position="6"/>
        <end position="25"/>
    </location>
</feature>
<dbReference type="Pfam" id="PF03547">
    <property type="entry name" value="Mem_trans"/>
    <property type="match status" value="2"/>
</dbReference>
<gene>
    <name evidence="8" type="ORF">EMO89_11785</name>
</gene>
<proteinExistence type="predicted"/>